<dbReference type="Proteomes" id="UP000538666">
    <property type="component" value="Unassembled WGS sequence"/>
</dbReference>
<name>A0A841K2F8_9BACT</name>
<sequence>MKKKQRNPKSALIDSGQEPAAVYARMSDDQQRKASIDDQIRNCHEMAEEKSWSISKQHTYCDEGKTGTTMFDRPGFAALRAAYKRPDTPFRRIIIDDTSRMGRNEADVHRVLDELEYYGIHIYFASDGLDSQNPWFRDAFSAKARQDAQFSKTHGKRVRRGRIGLFEKGLNPGWTCYGYRNVPLHNETNPDARGRAATLGMKEEIDTEEARIVVLIYMWYSQGLSLRQIVVRLNTDRMPPPRKCGRKIKSCSWARSAVDYILKNERYRGILVYGRTTQIRNPENGKMTQRRHPEREWRRSCRPELRIVDEDLWGRVNVERTRRSCVGLARAGGLNRTDKSRTYFLSGLLECGVCGANYNLRSHGRYSCSNYMWRDGCSNSATFRREDVERSLISALSNKLRSPELRESLAKSVFTFLKSEKARSRQSHDHVGSRKAQLESALKVEEGRRDNLVHAIAVGGDMRSLVDALAGSESEIEVLAQKLAELTPPTTSKDARFNEIRKFVDRHTDSFEQILLGAAEALKIEFQRRISPALTVTPVDEKEGRVFCVTGGIGLFSPAEGEMLSEQVNQIGQHCTIPIDIKIPLCVLRKRKSSERVAHAAKTSPQYG</sequence>
<accession>A0A841K2F8</accession>
<dbReference type="InterPro" id="IPR025827">
    <property type="entry name" value="Zn_ribbon_recom_dom"/>
</dbReference>
<dbReference type="InterPro" id="IPR036162">
    <property type="entry name" value="Resolvase-like_N_sf"/>
</dbReference>
<dbReference type="OrthoDB" id="103136at2"/>
<proteinExistence type="predicted"/>
<dbReference type="EMBL" id="JACHEK010000013">
    <property type="protein sequence ID" value="MBB6147195.1"/>
    <property type="molecule type" value="Genomic_DNA"/>
</dbReference>
<comment type="caution">
    <text evidence="2">The sequence shown here is derived from an EMBL/GenBank/DDBJ whole genome shotgun (WGS) entry which is preliminary data.</text>
</comment>
<dbReference type="InterPro" id="IPR050639">
    <property type="entry name" value="SSR_resolvase"/>
</dbReference>
<dbReference type="RefSeq" id="WP_050060174.1">
    <property type="nucleotide sequence ID" value="NZ_JACHEK010000013.1"/>
</dbReference>
<feature type="domain" description="Recombinase" evidence="1">
    <location>
        <begin position="176"/>
        <end position="327"/>
    </location>
</feature>
<evidence type="ECO:0000259" key="1">
    <source>
        <dbReference type="PROSITE" id="PS51737"/>
    </source>
</evidence>
<dbReference type="PANTHER" id="PTHR30461">
    <property type="entry name" value="DNA-INVERTASE FROM LAMBDOID PROPHAGE"/>
    <property type="match status" value="1"/>
</dbReference>
<organism evidence="2 3">
    <name type="scientific">Silvibacterium bohemicum</name>
    <dbReference type="NCBI Taxonomy" id="1577686"/>
    <lineage>
        <taxon>Bacteria</taxon>
        <taxon>Pseudomonadati</taxon>
        <taxon>Acidobacteriota</taxon>
        <taxon>Terriglobia</taxon>
        <taxon>Terriglobales</taxon>
        <taxon>Acidobacteriaceae</taxon>
        <taxon>Silvibacterium</taxon>
    </lineage>
</organism>
<dbReference type="PANTHER" id="PTHR30461:SF23">
    <property type="entry name" value="DNA RECOMBINASE-RELATED"/>
    <property type="match status" value="1"/>
</dbReference>
<dbReference type="InterPro" id="IPR038109">
    <property type="entry name" value="DNA_bind_recomb_sf"/>
</dbReference>
<dbReference type="CDD" id="cd00338">
    <property type="entry name" value="Ser_Recombinase"/>
    <property type="match status" value="1"/>
</dbReference>
<dbReference type="Pfam" id="PF13408">
    <property type="entry name" value="Zn_ribbon_recom"/>
    <property type="match status" value="1"/>
</dbReference>
<dbReference type="Pfam" id="PF07508">
    <property type="entry name" value="Recombinase"/>
    <property type="match status" value="1"/>
</dbReference>
<dbReference type="AlphaFoldDB" id="A0A841K2F8"/>
<protein>
    <submittedName>
        <fullName evidence="2">DNA invertase Pin-like site-specific DNA recombinase</fullName>
    </submittedName>
</protein>
<dbReference type="SUPFAM" id="SSF53041">
    <property type="entry name" value="Resolvase-like"/>
    <property type="match status" value="1"/>
</dbReference>
<dbReference type="Gene3D" id="3.90.1750.20">
    <property type="entry name" value="Putative Large Serine Recombinase, Chain B, Domain 2"/>
    <property type="match status" value="1"/>
</dbReference>
<dbReference type="InterPro" id="IPR006119">
    <property type="entry name" value="Resolv_N"/>
</dbReference>
<evidence type="ECO:0000313" key="3">
    <source>
        <dbReference type="Proteomes" id="UP000538666"/>
    </source>
</evidence>
<dbReference type="Pfam" id="PF00239">
    <property type="entry name" value="Resolvase"/>
    <property type="match status" value="1"/>
</dbReference>
<evidence type="ECO:0000313" key="2">
    <source>
        <dbReference type="EMBL" id="MBB6147195.1"/>
    </source>
</evidence>
<dbReference type="SMART" id="SM00857">
    <property type="entry name" value="Resolvase"/>
    <property type="match status" value="1"/>
</dbReference>
<keyword evidence="3" id="KW-1185">Reference proteome</keyword>
<reference evidence="2 3" key="1">
    <citation type="submission" date="2020-08" db="EMBL/GenBank/DDBJ databases">
        <title>Genomic Encyclopedia of Type Strains, Phase IV (KMG-IV): sequencing the most valuable type-strain genomes for metagenomic binning, comparative biology and taxonomic classification.</title>
        <authorList>
            <person name="Goeker M."/>
        </authorList>
    </citation>
    <scope>NUCLEOTIDE SEQUENCE [LARGE SCALE GENOMIC DNA]</scope>
    <source>
        <strain evidence="2 3">DSM 103733</strain>
    </source>
</reference>
<dbReference type="Gene3D" id="3.40.50.1390">
    <property type="entry name" value="Resolvase, N-terminal catalytic domain"/>
    <property type="match status" value="1"/>
</dbReference>
<dbReference type="InterPro" id="IPR011109">
    <property type="entry name" value="DNA_bind_recombinase_dom"/>
</dbReference>
<dbReference type="GO" id="GO:0003677">
    <property type="term" value="F:DNA binding"/>
    <property type="evidence" value="ECO:0007669"/>
    <property type="project" value="InterPro"/>
</dbReference>
<dbReference type="PROSITE" id="PS51737">
    <property type="entry name" value="RECOMBINASE_DNA_BIND"/>
    <property type="match status" value="1"/>
</dbReference>
<dbReference type="GO" id="GO:0000150">
    <property type="term" value="F:DNA strand exchange activity"/>
    <property type="evidence" value="ECO:0007669"/>
    <property type="project" value="InterPro"/>
</dbReference>
<gene>
    <name evidence="2" type="ORF">HNQ77_005189</name>
</gene>